<dbReference type="PANTHER" id="PTHR13833:SF71">
    <property type="entry name" value="NHL DOMAIN-CONTAINING PROTEIN"/>
    <property type="match status" value="1"/>
</dbReference>
<dbReference type="SUPFAM" id="SSF101898">
    <property type="entry name" value="NHL repeat"/>
    <property type="match status" value="1"/>
</dbReference>
<sequence length="447" mass="45956">MNKVHAFSLSVQMMVLLACMISVCTSVFTPITLPNSPSAAKTIAVSSSGRYLVIADTNAQYIRVLDMNNPSAWLVSAGTGNAGYLDNTSPTSSIFNNPFGVAILENNNGPLAIYVADSTNNCIRKITWATWAVIVFSGLCQTNGGKADGLQLAARYNNPKGIATVGNDTAYIADNGNSIIRKLVVSTATVTTLTTPFSNPAVPPIYIAGVSASASSTVLWVSVGTTSGSSSGLVKITLSGSSESSVTVFNSYGGGGVAVSPPDSNGVSWVYVASSTLAGSLRTVNASNTAIYANSTNVVTTVVLGMAVNGTTTDASVLALANYGNQVGVLSGISTAPTGGGAPKPHTKTLSSSQPPSSRTQSSSKDITATRSHPTTTFTYSSTYSTSIIGTSPTKTATPTASGFLFSSTLSRHSPLSPTTTLLPRTSTLPSRRHHTKTMVPTWLPAP</sequence>
<name>A0A0S4IL42_BODSA</name>
<feature type="non-terminal residue" evidence="3">
    <location>
        <position position="447"/>
    </location>
</feature>
<keyword evidence="4" id="KW-1185">Reference proteome</keyword>
<evidence type="ECO:0000256" key="2">
    <source>
        <dbReference type="SAM" id="SignalP"/>
    </source>
</evidence>
<dbReference type="OrthoDB" id="342730at2759"/>
<proteinExistence type="predicted"/>
<feature type="compositionally biased region" description="Low complexity" evidence="1">
    <location>
        <begin position="413"/>
        <end position="430"/>
    </location>
</feature>
<feature type="region of interest" description="Disordered" evidence="1">
    <location>
        <begin position="334"/>
        <end position="374"/>
    </location>
</feature>
<feature type="signal peptide" evidence="2">
    <location>
        <begin position="1"/>
        <end position="26"/>
    </location>
</feature>
<feature type="region of interest" description="Disordered" evidence="1">
    <location>
        <begin position="413"/>
        <end position="447"/>
    </location>
</feature>
<dbReference type="VEuPathDB" id="TriTrypDB:BSAL_52525"/>
<gene>
    <name evidence="3" type="ORF">BSAL_52525</name>
</gene>
<organism evidence="3 4">
    <name type="scientific">Bodo saltans</name>
    <name type="common">Flagellated protozoan</name>
    <dbReference type="NCBI Taxonomy" id="75058"/>
    <lineage>
        <taxon>Eukaryota</taxon>
        <taxon>Discoba</taxon>
        <taxon>Euglenozoa</taxon>
        <taxon>Kinetoplastea</taxon>
        <taxon>Metakinetoplastina</taxon>
        <taxon>Eubodonida</taxon>
        <taxon>Bodonidae</taxon>
        <taxon>Bodo</taxon>
    </lineage>
</organism>
<evidence type="ECO:0000313" key="3">
    <source>
        <dbReference type="EMBL" id="CUE70654.1"/>
    </source>
</evidence>
<accession>A0A0S4IL42</accession>
<keyword evidence="2" id="KW-0732">Signal</keyword>
<evidence type="ECO:0000256" key="1">
    <source>
        <dbReference type="SAM" id="MobiDB-lite"/>
    </source>
</evidence>
<dbReference type="PROSITE" id="PS51257">
    <property type="entry name" value="PROKAR_LIPOPROTEIN"/>
    <property type="match status" value="1"/>
</dbReference>
<dbReference type="AlphaFoldDB" id="A0A0S4IL42"/>
<dbReference type="InterPro" id="IPR011042">
    <property type="entry name" value="6-blade_b-propeller_TolB-like"/>
</dbReference>
<dbReference type="Proteomes" id="UP000051952">
    <property type="component" value="Unassembled WGS sequence"/>
</dbReference>
<dbReference type="PANTHER" id="PTHR13833">
    <property type="match status" value="1"/>
</dbReference>
<protein>
    <submittedName>
        <fullName evidence="3">Membrane-associated protein, putative</fullName>
    </submittedName>
</protein>
<reference evidence="4" key="1">
    <citation type="submission" date="2015-09" db="EMBL/GenBank/DDBJ databases">
        <authorList>
            <consortium name="Pathogen Informatics"/>
        </authorList>
    </citation>
    <scope>NUCLEOTIDE SEQUENCE [LARGE SCALE GENOMIC DNA]</scope>
    <source>
        <strain evidence="4">Lake Konstanz</strain>
    </source>
</reference>
<feature type="compositionally biased region" description="Low complexity" evidence="1">
    <location>
        <begin position="351"/>
        <end position="364"/>
    </location>
</feature>
<feature type="chain" id="PRO_5006621371" evidence="2">
    <location>
        <begin position="27"/>
        <end position="447"/>
    </location>
</feature>
<dbReference type="EMBL" id="CYKH01000085">
    <property type="protein sequence ID" value="CUE70654.1"/>
    <property type="molecule type" value="Genomic_DNA"/>
</dbReference>
<dbReference type="Gene3D" id="2.120.10.30">
    <property type="entry name" value="TolB, C-terminal domain"/>
    <property type="match status" value="1"/>
</dbReference>
<evidence type="ECO:0000313" key="4">
    <source>
        <dbReference type="Proteomes" id="UP000051952"/>
    </source>
</evidence>